<dbReference type="EMBL" id="JAZHXI010000003">
    <property type="protein sequence ID" value="KAL2073062.1"/>
    <property type="molecule type" value="Genomic_DNA"/>
</dbReference>
<evidence type="ECO:0000313" key="2">
    <source>
        <dbReference type="EMBL" id="KAL2073062.1"/>
    </source>
</evidence>
<accession>A0ABR4CTE3</accession>
<feature type="chain" id="PRO_5046540190" evidence="1">
    <location>
        <begin position="22"/>
        <end position="102"/>
    </location>
</feature>
<proteinExistence type="predicted"/>
<keyword evidence="3" id="KW-1185">Reference proteome</keyword>
<reference evidence="2 3" key="1">
    <citation type="journal article" date="2024" name="Commun. Biol.">
        <title>Comparative genomic analysis of thermophilic fungi reveals convergent evolutionary adaptations and gene losses.</title>
        <authorList>
            <person name="Steindorff A.S."/>
            <person name="Aguilar-Pontes M.V."/>
            <person name="Robinson A.J."/>
            <person name="Andreopoulos B."/>
            <person name="LaButti K."/>
            <person name="Kuo A."/>
            <person name="Mondo S."/>
            <person name="Riley R."/>
            <person name="Otillar R."/>
            <person name="Haridas S."/>
            <person name="Lipzen A."/>
            <person name="Grimwood J."/>
            <person name="Schmutz J."/>
            <person name="Clum A."/>
            <person name="Reid I.D."/>
            <person name="Moisan M.C."/>
            <person name="Butler G."/>
            <person name="Nguyen T.T.M."/>
            <person name="Dewar K."/>
            <person name="Conant G."/>
            <person name="Drula E."/>
            <person name="Henrissat B."/>
            <person name="Hansel C."/>
            <person name="Singer S."/>
            <person name="Hutchinson M.I."/>
            <person name="de Vries R.P."/>
            <person name="Natvig D.O."/>
            <person name="Powell A.J."/>
            <person name="Tsang A."/>
            <person name="Grigoriev I.V."/>
        </authorList>
    </citation>
    <scope>NUCLEOTIDE SEQUENCE [LARGE SCALE GENOMIC DNA]</scope>
    <source>
        <strain evidence="2 3">CBS 494.80</strain>
    </source>
</reference>
<protein>
    <submittedName>
        <fullName evidence="2">Uncharacterized protein</fullName>
    </submittedName>
</protein>
<name>A0ABR4CTE3_9HELO</name>
<organism evidence="2 3">
    <name type="scientific">Oculimacula yallundae</name>
    <dbReference type="NCBI Taxonomy" id="86028"/>
    <lineage>
        <taxon>Eukaryota</taxon>
        <taxon>Fungi</taxon>
        <taxon>Dikarya</taxon>
        <taxon>Ascomycota</taxon>
        <taxon>Pezizomycotina</taxon>
        <taxon>Leotiomycetes</taxon>
        <taxon>Helotiales</taxon>
        <taxon>Ploettnerulaceae</taxon>
        <taxon>Oculimacula</taxon>
    </lineage>
</organism>
<evidence type="ECO:0000313" key="3">
    <source>
        <dbReference type="Proteomes" id="UP001595075"/>
    </source>
</evidence>
<keyword evidence="1" id="KW-0732">Signal</keyword>
<feature type="signal peptide" evidence="1">
    <location>
        <begin position="1"/>
        <end position="21"/>
    </location>
</feature>
<dbReference type="Proteomes" id="UP001595075">
    <property type="component" value="Unassembled WGS sequence"/>
</dbReference>
<gene>
    <name evidence="2" type="ORF">VTL71DRAFT_10386</name>
</gene>
<sequence>MHLPFLATAAAILSLASTANAWHCAKNKHTKYFPACCDEVDPSTKVKFPAEDCYQPFPVTNGNETVKHEYTCVSDGTTFGFPGCCKVEDREKNMYTCKPVVD</sequence>
<comment type="caution">
    <text evidence="2">The sequence shown here is derived from an EMBL/GenBank/DDBJ whole genome shotgun (WGS) entry which is preliminary data.</text>
</comment>
<evidence type="ECO:0000256" key="1">
    <source>
        <dbReference type="SAM" id="SignalP"/>
    </source>
</evidence>